<dbReference type="Gene3D" id="3.30.720.120">
    <property type="match status" value="1"/>
</dbReference>
<keyword evidence="2" id="KW-1185">Reference proteome</keyword>
<proteinExistence type="predicted"/>
<sequence>MNFAYTIVYVADVAASLAFFEQAFGLKRRFLHESGAYGELDTGATPVKAPLTKPWGQTVAYVRCPDGSLVELCTPMG</sequence>
<dbReference type="SUPFAM" id="SSF54593">
    <property type="entry name" value="Glyoxalase/Bleomycin resistance protein/Dihydroxybiphenyl dioxygenase"/>
    <property type="match status" value="1"/>
</dbReference>
<dbReference type="EMBL" id="JACHLP010000003">
    <property type="protein sequence ID" value="MBB4843275.1"/>
    <property type="molecule type" value="Genomic_DNA"/>
</dbReference>
<dbReference type="InterPro" id="IPR029068">
    <property type="entry name" value="Glyas_Bleomycin-R_OHBP_Dase"/>
</dbReference>
<dbReference type="Proteomes" id="UP000562027">
    <property type="component" value="Unassembled WGS sequence"/>
</dbReference>
<accession>A0A840L941</accession>
<keyword evidence="1" id="KW-0456">Lyase</keyword>
<evidence type="ECO:0000313" key="2">
    <source>
        <dbReference type="Proteomes" id="UP000562027"/>
    </source>
</evidence>
<dbReference type="GO" id="GO:0051213">
    <property type="term" value="F:dioxygenase activity"/>
    <property type="evidence" value="ECO:0007669"/>
    <property type="project" value="UniProtKB-KW"/>
</dbReference>
<dbReference type="AlphaFoldDB" id="A0A840L941"/>
<reference evidence="1 2" key="1">
    <citation type="submission" date="2020-08" db="EMBL/GenBank/DDBJ databases">
        <title>Functional genomics of gut bacteria from endangered species of beetles.</title>
        <authorList>
            <person name="Carlos-Shanley C."/>
        </authorList>
    </citation>
    <scope>NUCLEOTIDE SEQUENCE [LARGE SCALE GENOMIC DNA]</scope>
    <source>
        <strain evidence="1 2">S00239</strain>
    </source>
</reference>
<name>A0A840L941_9BURK</name>
<dbReference type="GO" id="GO:0016829">
    <property type="term" value="F:lyase activity"/>
    <property type="evidence" value="ECO:0007669"/>
    <property type="project" value="UniProtKB-KW"/>
</dbReference>
<organism evidence="1 2">
    <name type="scientific">Roseateles oligotrophus</name>
    <dbReference type="NCBI Taxonomy" id="1769250"/>
    <lineage>
        <taxon>Bacteria</taxon>
        <taxon>Pseudomonadati</taxon>
        <taxon>Pseudomonadota</taxon>
        <taxon>Betaproteobacteria</taxon>
        <taxon>Burkholderiales</taxon>
        <taxon>Sphaerotilaceae</taxon>
        <taxon>Roseateles</taxon>
    </lineage>
</organism>
<keyword evidence="1" id="KW-0223">Dioxygenase</keyword>
<comment type="caution">
    <text evidence="1">The sequence shown here is derived from an EMBL/GenBank/DDBJ whole genome shotgun (WGS) entry which is preliminary data.</text>
</comment>
<dbReference type="Gene3D" id="3.10.180.10">
    <property type="entry name" value="2,3-Dihydroxybiphenyl 1,2-Dioxygenase, domain 1"/>
    <property type="match status" value="1"/>
</dbReference>
<evidence type="ECO:0000313" key="1">
    <source>
        <dbReference type="EMBL" id="MBB4843275.1"/>
    </source>
</evidence>
<dbReference type="RefSeq" id="WP_184298379.1">
    <property type="nucleotide sequence ID" value="NZ_JACHLP010000003.1"/>
</dbReference>
<keyword evidence="1" id="KW-0560">Oxidoreductase</keyword>
<gene>
    <name evidence="1" type="ORF">HNP55_001794</name>
</gene>
<protein>
    <submittedName>
        <fullName evidence="1">Catechol 2,3-dioxygenase-like lactoylglutathione lyase family enzyme</fullName>
    </submittedName>
</protein>